<dbReference type="GO" id="GO:0008061">
    <property type="term" value="F:chitin binding"/>
    <property type="evidence" value="ECO:0007669"/>
    <property type="project" value="InterPro"/>
</dbReference>
<keyword evidence="2" id="KW-0326">Glycosidase</keyword>
<dbReference type="GO" id="GO:0008843">
    <property type="term" value="F:endochitinase activity"/>
    <property type="evidence" value="ECO:0007669"/>
    <property type="project" value="UniProtKB-EC"/>
</dbReference>
<dbReference type="GO" id="GO:0006032">
    <property type="term" value="P:chitin catabolic process"/>
    <property type="evidence" value="ECO:0007669"/>
    <property type="project" value="TreeGrafter"/>
</dbReference>
<keyword evidence="2" id="KW-0378">Hydrolase</keyword>
<dbReference type="GO" id="GO:0005576">
    <property type="term" value="C:extracellular region"/>
    <property type="evidence" value="ECO:0007669"/>
    <property type="project" value="TreeGrafter"/>
</dbReference>
<dbReference type="OrthoDB" id="6369623at2759"/>
<evidence type="ECO:0000259" key="1">
    <source>
        <dbReference type="PROSITE" id="PS51910"/>
    </source>
</evidence>
<dbReference type="InterPro" id="IPR050314">
    <property type="entry name" value="Glycosyl_Hydrlase_18"/>
</dbReference>
<dbReference type="GO" id="GO:0005975">
    <property type="term" value="P:carbohydrate metabolic process"/>
    <property type="evidence" value="ECO:0007669"/>
    <property type="project" value="InterPro"/>
</dbReference>
<proteinExistence type="evidence at transcript level"/>
<dbReference type="InterPro" id="IPR011583">
    <property type="entry name" value="Chitinase_II/V-like_cat"/>
</dbReference>
<name>A0A0C5CE45_NILLU</name>
<dbReference type="Gene3D" id="3.10.50.10">
    <property type="match status" value="1"/>
</dbReference>
<accession>A0A0C5CE45</accession>
<dbReference type="AlphaFoldDB" id="A0A0C5CE45"/>
<dbReference type="Gene3D" id="3.20.20.80">
    <property type="entry name" value="Glycosidases"/>
    <property type="match status" value="1"/>
</dbReference>
<dbReference type="SMART" id="SM00636">
    <property type="entry name" value="Glyco_18"/>
    <property type="match status" value="1"/>
</dbReference>
<dbReference type="InterPro" id="IPR001223">
    <property type="entry name" value="Glyco_hydro18_cat"/>
</dbReference>
<dbReference type="PANTHER" id="PTHR11177:SF317">
    <property type="entry name" value="CHITINASE 12-RELATED"/>
    <property type="match status" value="1"/>
</dbReference>
<dbReference type="Pfam" id="PF00704">
    <property type="entry name" value="Glyco_hydro_18"/>
    <property type="match status" value="1"/>
</dbReference>
<dbReference type="PANTHER" id="PTHR11177">
    <property type="entry name" value="CHITINASE"/>
    <property type="match status" value="1"/>
</dbReference>
<evidence type="ECO:0000313" key="2">
    <source>
        <dbReference type="EMBL" id="AJO25044.1"/>
    </source>
</evidence>
<protein>
    <submittedName>
        <fullName evidence="2">Isolate 9 chitinase mRNA</fullName>
        <ecNumber evidence="2">3.2.1.14</ecNumber>
    </submittedName>
</protein>
<dbReference type="InterPro" id="IPR029070">
    <property type="entry name" value="Chitinase_insertion_sf"/>
</dbReference>
<organism evidence="2">
    <name type="scientific">Nilaparvata lugens</name>
    <name type="common">Brown planthopper</name>
    <dbReference type="NCBI Taxonomy" id="108931"/>
    <lineage>
        <taxon>Eukaryota</taxon>
        <taxon>Metazoa</taxon>
        <taxon>Ecdysozoa</taxon>
        <taxon>Arthropoda</taxon>
        <taxon>Hexapoda</taxon>
        <taxon>Insecta</taxon>
        <taxon>Pterygota</taxon>
        <taxon>Neoptera</taxon>
        <taxon>Paraneoptera</taxon>
        <taxon>Hemiptera</taxon>
        <taxon>Auchenorrhyncha</taxon>
        <taxon>Fulgoroidea</taxon>
        <taxon>Delphacidae</taxon>
        <taxon>Delphacinae</taxon>
        <taxon>Nilaparvata</taxon>
    </lineage>
</organism>
<dbReference type="SUPFAM" id="SSF54556">
    <property type="entry name" value="Chitinase insertion domain"/>
    <property type="match status" value="1"/>
</dbReference>
<reference evidence="2" key="1">
    <citation type="journal article" date="2015" name="Insect Mol. Biol.">
        <title>Chitinase-like gene family in the brown planthopper, Nilaparvata lugens.</title>
        <authorList>
            <person name="Xi Y."/>
            <person name="Pan P.L."/>
            <person name="Ye Y.X."/>
            <person name="Yu B."/>
            <person name="Xu H.J."/>
            <person name="Zhang C.X."/>
        </authorList>
    </citation>
    <scope>NUCLEOTIDE SEQUENCE</scope>
    <source>
        <strain evidence="2">9</strain>
    </source>
</reference>
<sequence length="576" mass="65143">MTKAALPNLHRYSIAQRLGARPRFGSTALPLRQAVERVPSPTERAEEHFPIRDAVEQRPVLAVTPLGQWWNHRMAPPQTTIQASKPFSEEYQRVSPLAVDKSVYCFVESWSVYRRAPMSFSADHIDPHLCTHLVYAFAKIDANTHKLTPVDEEYDIVKGGYRSVVFLKRLNPRLKVLLSVAGPFNGMTSSANRRTFISSTVRMLHEYNFDGLDLHWQLPELEGTTPSDPPTRSPADPSTLTRLLEEMSPVFESRAWTLTLSLTGSRFQAEDIYPNDMQQVTTHLTHLLLKSYDLHGERGKEGQEGGVAVHHAPLQAPPPTQDALALFFNVDYAVRYWLKRGVPRHKLIMGIPLYARTYTLKDANQWQPGSSVLSGGSESRYTQQPGILAYYEVCEKLVEGDDVIRDTSDVTNDDITRDSYDITSDDVTKGDDDVTKDKEDVTQPWRLFRDQGNAPFMVRGDQWVGYEDPLSVQTKMRYINQQKLGGVMVWALDLDDFQGMYCGRKYPLLNAINDHLHAFDWPLAVHQPSLVSVGQAPPTFAQAPPTYVQAPPTFVQAVSILPHSNRKWLKCLLDET</sequence>
<dbReference type="EMBL" id="KM217117">
    <property type="protein sequence ID" value="AJO25044.1"/>
    <property type="molecule type" value="mRNA"/>
</dbReference>
<dbReference type="EC" id="3.2.1.14" evidence="2"/>
<dbReference type="InterPro" id="IPR017853">
    <property type="entry name" value="GH"/>
</dbReference>
<feature type="domain" description="GH18" evidence="1">
    <location>
        <begin position="101"/>
        <end position="519"/>
    </location>
</feature>
<dbReference type="PROSITE" id="PS51910">
    <property type="entry name" value="GH18_2"/>
    <property type="match status" value="1"/>
</dbReference>
<dbReference type="SUPFAM" id="SSF51445">
    <property type="entry name" value="(Trans)glycosidases"/>
    <property type="match status" value="1"/>
</dbReference>